<dbReference type="OrthoDB" id="10456155at2759"/>
<accession>A0A835E442</accession>
<dbReference type="Proteomes" id="UP000636709">
    <property type="component" value="Unassembled WGS sequence"/>
</dbReference>
<keyword evidence="2" id="KW-1185">Reference proteome</keyword>
<evidence type="ECO:0000313" key="2">
    <source>
        <dbReference type="Proteomes" id="UP000636709"/>
    </source>
</evidence>
<name>A0A835E442_9POAL</name>
<dbReference type="AlphaFoldDB" id="A0A835E442"/>
<comment type="caution">
    <text evidence="1">The sequence shown here is derived from an EMBL/GenBank/DDBJ whole genome shotgun (WGS) entry which is preliminary data.</text>
</comment>
<reference evidence="1" key="1">
    <citation type="submission" date="2020-07" db="EMBL/GenBank/DDBJ databases">
        <title>Genome sequence and genetic diversity analysis of an under-domesticated orphan crop, white fonio (Digitaria exilis).</title>
        <authorList>
            <person name="Bennetzen J.L."/>
            <person name="Chen S."/>
            <person name="Ma X."/>
            <person name="Wang X."/>
            <person name="Yssel A.E.J."/>
            <person name="Chaluvadi S.R."/>
            <person name="Johnson M."/>
            <person name="Gangashetty P."/>
            <person name="Hamidou F."/>
            <person name="Sanogo M.D."/>
            <person name="Zwaenepoel A."/>
            <person name="Wallace J."/>
            <person name="Van De Peer Y."/>
            <person name="Van Deynze A."/>
        </authorList>
    </citation>
    <scope>NUCLEOTIDE SEQUENCE</scope>
    <source>
        <tissue evidence="1">Leaves</tissue>
    </source>
</reference>
<gene>
    <name evidence="1" type="ORF">HU200_056197</name>
</gene>
<dbReference type="EMBL" id="JACEFO010002380">
    <property type="protein sequence ID" value="KAF8662597.1"/>
    <property type="molecule type" value="Genomic_DNA"/>
</dbReference>
<proteinExistence type="predicted"/>
<sequence>MIQRRLASPLRKDDIHKLRNGLNFFKILGVGTWRS</sequence>
<organism evidence="1 2">
    <name type="scientific">Digitaria exilis</name>
    <dbReference type="NCBI Taxonomy" id="1010633"/>
    <lineage>
        <taxon>Eukaryota</taxon>
        <taxon>Viridiplantae</taxon>
        <taxon>Streptophyta</taxon>
        <taxon>Embryophyta</taxon>
        <taxon>Tracheophyta</taxon>
        <taxon>Spermatophyta</taxon>
        <taxon>Magnoliopsida</taxon>
        <taxon>Liliopsida</taxon>
        <taxon>Poales</taxon>
        <taxon>Poaceae</taxon>
        <taxon>PACMAD clade</taxon>
        <taxon>Panicoideae</taxon>
        <taxon>Panicodae</taxon>
        <taxon>Paniceae</taxon>
        <taxon>Anthephorinae</taxon>
        <taxon>Digitaria</taxon>
    </lineage>
</organism>
<protein>
    <submittedName>
        <fullName evidence="1">Uncharacterized protein</fullName>
    </submittedName>
</protein>
<evidence type="ECO:0000313" key="1">
    <source>
        <dbReference type="EMBL" id="KAF8662597.1"/>
    </source>
</evidence>